<gene>
    <name evidence="7" type="ORF">DNTS_005128</name>
</gene>
<dbReference type="PANTHER" id="PTHR11220:SF1">
    <property type="entry name" value="HEME-BINDING PROTEIN 2"/>
    <property type="match status" value="1"/>
</dbReference>
<sequence length="218" mass="24612">MLIVFERIWATGAIVVLFAATVTGRIGEHSFCSETKECLLFDVVCAGSDYEVRHYDAAKWVTTEVESMFRDVAVTRAFRKLFKYITGENEAGAKIEMTAPVITKVKEGSNMWDTSVYVLSFLLPSDFQAQPPKPTDPSVYLTELPDMNVYVKSFGGWMISMVATRQTQSLKTALDKAQATYETDYHYEVGYNSPMKILNRHNEVWYIVKGQPVCPTGE</sequence>
<dbReference type="GO" id="GO:0020037">
    <property type="term" value="F:heme binding"/>
    <property type="evidence" value="ECO:0007669"/>
    <property type="project" value="TreeGrafter"/>
</dbReference>
<accession>A0A553QKP0</accession>
<evidence type="ECO:0000256" key="4">
    <source>
        <dbReference type="ARBA" id="ARBA00022490"/>
    </source>
</evidence>
<proteinExistence type="inferred from homology"/>
<comment type="subcellular location">
    <subcellularLocation>
        <location evidence="1">Cytoplasm</location>
    </subcellularLocation>
</comment>
<reference evidence="7 8" key="1">
    <citation type="journal article" date="2019" name="Sci. Data">
        <title>Hybrid genome assembly and annotation of Danionella translucida.</title>
        <authorList>
            <person name="Kadobianskyi M."/>
            <person name="Schulze L."/>
            <person name="Schuelke M."/>
            <person name="Judkewitz B."/>
        </authorList>
    </citation>
    <scope>NUCLEOTIDE SEQUENCE [LARGE SCALE GENOMIC DNA]</scope>
    <source>
        <strain evidence="7 8">Bolton</strain>
    </source>
</reference>
<evidence type="ECO:0000256" key="1">
    <source>
        <dbReference type="ARBA" id="ARBA00004496"/>
    </source>
</evidence>
<evidence type="ECO:0000256" key="3">
    <source>
        <dbReference type="ARBA" id="ARBA00011245"/>
    </source>
</evidence>
<evidence type="ECO:0000313" key="8">
    <source>
        <dbReference type="Proteomes" id="UP000316079"/>
    </source>
</evidence>
<comment type="similarity">
    <text evidence="2">Belongs to the HEBP family.</text>
</comment>
<dbReference type="STRING" id="623744.A0A553QKP0"/>
<comment type="subunit">
    <text evidence="3">Monomer.</text>
</comment>
<dbReference type="Gene3D" id="3.20.80.10">
    <property type="entry name" value="Regulatory factor, effector binding domain"/>
    <property type="match status" value="1"/>
</dbReference>
<dbReference type="OrthoDB" id="6424451at2759"/>
<name>A0A553QKP0_9TELE</name>
<evidence type="ECO:0000256" key="2">
    <source>
        <dbReference type="ARBA" id="ARBA00009817"/>
    </source>
</evidence>
<keyword evidence="8" id="KW-1185">Reference proteome</keyword>
<evidence type="ECO:0000256" key="6">
    <source>
        <dbReference type="ARBA" id="ARBA00040755"/>
    </source>
</evidence>
<protein>
    <recommendedName>
        <fullName evidence="6">Heme-binding protein 1</fullName>
    </recommendedName>
</protein>
<comment type="caution">
    <text evidence="7">The sequence shown here is derived from an EMBL/GenBank/DDBJ whole genome shotgun (WGS) entry which is preliminary data.</text>
</comment>
<evidence type="ECO:0000256" key="5">
    <source>
        <dbReference type="ARBA" id="ARBA00037673"/>
    </source>
</evidence>
<comment type="function">
    <text evidence="5">May bind free porphyrinogens that may be present in the cell and thus facilitate removal of these potentially toxic compound. Binds with a high affinity to one molecule of heme or porphyrins. It binds metalloporphyrins, free porphyrins and N-methylprotoporphyrin with similar affinities.</text>
</comment>
<evidence type="ECO:0000313" key="7">
    <source>
        <dbReference type="EMBL" id="TRY90276.1"/>
    </source>
</evidence>
<dbReference type="Pfam" id="PF04832">
    <property type="entry name" value="SOUL"/>
    <property type="match status" value="1"/>
</dbReference>
<dbReference type="GO" id="GO:0005737">
    <property type="term" value="C:cytoplasm"/>
    <property type="evidence" value="ECO:0007669"/>
    <property type="project" value="UniProtKB-SubCell"/>
</dbReference>
<dbReference type="PANTHER" id="PTHR11220">
    <property type="entry name" value="HEME-BINDING PROTEIN-RELATED"/>
    <property type="match status" value="1"/>
</dbReference>
<dbReference type="InterPro" id="IPR011256">
    <property type="entry name" value="Reg_factor_effector_dom_sf"/>
</dbReference>
<dbReference type="AlphaFoldDB" id="A0A553QKP0"/>
<dbReference type="EMBL" id="SRMA01025867">
    <property type="protein sequence ID" value="TRY90276.1"/>
    <property type="molecule type" value="Genomic_DNA"/>
</dbReference>
<dbReference type="SUPFAM" id="SSF55136">
    <property type="entry name" value="Probable bacterial effector-binding domain"/>
    <property type="match status" value="1"/>
</dbReference>
<dbReference type="FunFam" id="3.20.80.10:FF:000003">
    <property type="entry name" value="Heme-binding protein 1"/>
    <property type="match status" value="1"/>
</dbReference>
<keyword evidence="4" id="KW-0963">Cytoplasm</keyword>
<dbReference type="InterPro" id="IPR006917">
    <property type="entry name" value="SOUL_heme-bd"/>
</dbReference>
<dbReference type="Proteomes" id="UP000316079">
    <property type="component" value="Unassembled WGS sequence"/>
</dbReference>
<organism evidence="7 8">
    <name type="scientific">Danionella cerebrum</name>
    <dbReference type="NCBI Taxonomy" id="2873325"/>
    <lineage>
        <taxon>Eukaryota</taxon>
        <taxon>Metazoa</taxon>
        <taxon>Chordata</taxon>
        <taxon>Craniata</taxon>
        <taxon>Vertebrata</taxon>
        <taxon>Euteleostomi</taxon>
        <taxon>Actinopterygii</taxon>
        <taxon>Neopterygii</taxon>
        <taxon>Teleostei</taxon>
        <taxon>Ostariophysi</taxon>
        <taxon>Cypriniformes</taxon>
        <taxon>Danionidae</taxon>
        <taxon>Danioninae</taxon>
        <taxon>Danionella</taxon>
    </lineage>
</organism>